<gene>
    <name evidence="2" type="ORF">N7469_000094</name>
</gene>
<protein>
    <recommendedName>
        <fullName evidence="4">DUF4142 domain-containing protein</fullName>
    </recommendedName>
</protein>
<dbReference type="AlphaFoldDB" id="A0A9W9PD06"/>
<evidence type="ECO:0000256" key="1">
    <source>
        <dbReference type="SAM" id="SignalP"/>
    </source>
</evidence>
<dbReference type="RefSeq" id="XP_056504771.1">
    <property type="nucleotide sequence ID" value="XM_056639014.1"/>
</dbReference>
<organism evidence="2 3">
    <name type="scientific">Penicillium citrinum</name>
    <dbReference type="NCBI Taxonomy" id="5077"/>
    <lineage>
        <taxon>Eukaryota</taxon>
        <taxon>Fungi</taxon>
        <taxon>Dikarya</taxon>
        <taxon>Ascomycota</taxon>
        <taxon>Pezizomycotina</taxon>
        <taxon>Eurotiomycetes</taxon>
        <taxon>Eurotiomycetidae</taxon>
        <taxon>Eurotiales</taxon>
        <taxon>Aspergillaceae</taxon>
        <taxon>Penicillium</taxon>
    </lineage>
</organism>
<dbReference type="GeneID" id="81378181"/>
<name>A0A9W9PD06_PENCI</name>
<dbReference type="GO" id="GO:0005576">
    <property type="term" value="C:extracellular region"/>
    <property type="evidence" value="ECO:0007669"/>
    <property type="project" value="TreeGrafter"/>
</dbReference>
<dbReference type="Proteomes" id="UP001147733">
    <property type="component" value="Unassembled WGS sequence"/>
</dbReference>
<dbReference type="Pfam" id="PF12296">
    <property type="entry name" value="HsbA"/>
    <property type="match status" value="1"/>
</dbReference>
<feature type="signal peptide" evidence="1">
    <location>
        <begin position="1"/>
        <end position="22"/>
    </location>
</feature>
<comment type="caution">
    <text evidence="2">The sequence shown here is derived from an EMBL/GenBank/DDBJ whole genome shotgun (WGS) entry which is preliminary data.</text>
</comment>
<feature type="chain" id="PRO_5040914021" description="DUF4142 domain-containing protein" evidence="1">
    <location>
        <begin position="23"/>
        <end position="176"/>
    </location>
</feature>
<dbReference type="PANTHER" id="PTHR38123:SF3">
    <property type="entry name" value="ANTIGENIC CELL WALL GALACTOMANNOPROTEIN"/>
    <property type="match status" value="1"/>
</dbReference>
<evidence type="ECO:0000313" key="3">
    <source>
        <dbReference type="Proteomes" id="UP001147733"/>
    </source>
</evidence>
<dbReference type="PANTHER" id="PTHR38123">
    <property type="entry name" value="CELL WALL SERINE-THREONINE-RICH GALACTOMANNOPROTEIN MP1 (AFU_ORTHOLOGUE AFUA_4G03240)"/>
    <property type="match status" value="1"/>
</dbReference>
<reference evidence="2" key="2">
    <citation type="journal article" date="2023" name="IMA Fungus">
        <title>Comparative genomic study of the Penicillium genus elucidates a diverse pangenome and 15 lateral gene transfer events.</title>
        <authorList>
            <person name="Petersen C."/>
            <person name="Sorensen T."/>
            <person name="Nielsen M.R."/>
            <person name="Sondergaard T.E."/>
            <person name="Sorensen J.L."/>
            <person name="Fitzpatrick D.A."/>
            <person name="Frisvad J.C."/>
            <person name="Nielsen K.L."/>
        </authorList>
    </citation>
    <scope>NUCLEOTIDE SEQUENCE</scope>
    <source>
        <strain evidence="2">IBT 23319</strain>
    </source>
</reference>
<sequence>MRWIKFNALLAGAFCAASFVSAATSIGQNISDMQKLAEKIGAAKDSLDNYNGGIPAALGVARSLIVAQTSAKHARKNLADREPMTPEEGDRFYESYSEMFPILLDAVHSAKDKAPLFNKAGLGPEAKTYLDNLHNEKRLFEKEAQSQVPEDIFRKVQPSANRISAAFDEADLAFQS</sequence>
<dbReference type="InterPro" id="IPR021054">
    <property type="entry name" value="Cell_wall_mannoprotein_1"/>
</dbReference>
<dbReference type="Gene3D" id="1.20.1280.140">
    <property type="match status" value="1"/>
</dbReference>
<evidence type="ECO:0008006" key="4">
    <source>
        <dbReference type="Google" id="ProtNLM"/>
    </source>
</evidence>
<proteinExistence type="predicted"/>
<dbReference type="OrthoDB" id="4441576at2759"/>
<evidence type="ECO:0000313" key="2">
    <source>
        <dbReference type="EMBL" id="KAJ5241767.1"/>
    </source>
</evidence>
<accession>A0A9W9PD06</accession>
<reference evidence="2" key="1">
    <citation type="submission" date="2022-11" db="EMBL/GenBank/DDBJ databases">
        <authorList>
            <person name="Petersen C."/>
        </authorList>
    </citation>
    <scope>NUCLEOTIDE SEQUENCE</scope>
    <source>
        <strain evidence="2">IBT 23319</strain>
    </source>
</reference>
<keyword evidence="3" id="KW-1185">Reference proteome</keyword>
<keyword evidence="1" id="KW-0732">Signal</keyword>
<dbReference type="EMBL" id="JAPQKT010000001">
    <property type="protein sequence ID" value="KAJ5241767.1"/>
    <property type="molecule type" value="Genomic_DNA"/>
</dbReference>